<dbReference type="AlphaFoldDB" id="A0A437M401"/>
<dbReference type="InterPro" id="IPR039424">
    <property type="entry name" value="SBP_5"/>
</dbReference>
<dbReference type="Proteomes" id="UP000282957">
    <property type="component" value="Unassembled WGS sequence"/>
</dbReference>
<keyword evidence="6" id="KW-1185">Reference proteome</keyword>
<accession>A0A437M401</accession>
<evidence type="ECO:0000313" key="6">
    <source>
        <dbReference type="Proteomes" id="UP000282957"/>
    </source>
</evidence>
<proteinExistence type="inferred from homology"/>
<evidence type="ECO:0000259" key="4">
    <source>
        <dbReference type="Pfam" id="PF00496"/>
    </source>
</evidence>
<sequence length="527" mass="57920">MIGRRGALATAGAMTMGAPALVAAQSDRVVRFIPQTDITSYDPIFSSTQVTRNYAYLVYDTLFGLDKNLLPQPQMAEGYTVENDQTLWTIKLRAGLMFHDGTPVLARDCVASIRRWGGRDSFGRLLMAATDELTATDDRTIVFRMKRPFPLLTFGLAKSTAQAMVVMPERLSNTPGHTQVTEVVGSGPYKFMREQSVTGARIVFAKNDAYRPREGGELGWTAGPKVAHFERVEWVIIPDAATAAGALQNGEVDWWETPTPDYLPLLSRRREVKVEVNDPSGGLPIMRFNFLHAPFNNPEIRRLVLAGTSQLEFMHAMAGTDPSHFRTGVGFFPPGTPYASEVGTGAQVNEPDIARIKQQIIDAGYKGERIVVMGPADRASVKAASDVAADMLTRLGFNVDYQIADWGTVSARAVKKEPVEQGGWSVYFGIWSGLSCINPAVHQSLQGTGANAWTGWPDLPELEALRQSWLSAPDLATQQRIAAAIQEQSYKDVPYVPLGQFFAPVAYRRNLTGMVTGFPVFWNVKRG</sequence>
<name>A0A437M401_9PROT</name>
<feature type="domain" description="Solute-binding protein family 5" evidence="4">
    <location>
        <begin position="71"/>
        <end position="433"/>
    </location>
</feature>
<dbReference type="PIRSF" id="PIRSF002741">
    <property type="entry name" value="MppA"/>
    <property type="match status" value="1"/>
</dbReference>
<dbReference type="Gene3D" id="3.10.105.10">
    <property type="entry name" value="Dipeptide-binding Protein, Domain 3"/>
    <property type="match status" value="1"/>
</dbReference>
<dbReference type="GO" id="GO:0043190">
    <property type="term" value="C:ATP-binding cassette (ABC) transporter complex"/>
    <property type="evidence" value="ECO:0007669"/>
    <property type="project" value="InterPro"/>
</dbReference>
<protein>
    <submittedName>
        <fullName evidence="5">ABC transporter substrate-binding protein</fullName>
    </submittedName>
</protein>
<dbReference type="InterPro" id="IPR030678">
    <property type="entry name" value="Peptide/Ni-bd"/>
</dbReference>
<dbReference type="EMBL" id="SACL01000007">
    <property type="protein sequence ID" value="RVT92204.1"/>
    <property type="molecule type" value="Genomic_DNA"/>
</dbReference>
<keyword evidence="3" id="KW-0732">Signal</keyword>
<organism evidence="5 6">
    <name type="scientific">Rhodovarius crocodyli</name>
    <dbReference type="NCBI Taxonomy" id="1979269"/>
    <lineage>
        <taxon>Bacteria</taxon>
        <taxon>Pseudomonadati</taxon>
        <taxon>Pseudomonadota</taxon>
        <taxon>Alphaproteobacteria</taxon>
        <taxon>Acetobacterales</taxon>
        <taxon>Roseomonadaceae</taxon>
        <taxon>Rhodovarius</taxon>
    </lineage>
</organism>
<evidence type="ECO:0000256" key="2">
    <source>
        <dbReference type="ARBA" id="ARBA00005695"/>
    </source>
</evidence>
<dbReference type="SUPFAM" id="SSF53850">
    <property type="entry name" value="Periplasmic binding protein-like II"/>
    <property type="match status" value="1"/>
</dbReference>
<comment type="subcellular location">
    <subcellularLocation>
        <location evidence="1">Periplasm</location>
    </subcellularLocation>
</comment>
<dbReference type="OrthoDB" id="7232492at2"/>
<dbReference type="Pfam" id="PF00496">
    <property type="entry name" value="SBP_bac_5"/>
    <property type="match status" value="1"/>
</dbReference>
<dbReference type="RefSeq" id="WP_127789058.1">
    <property type="nucleotide sequence ID" value="NZ_SACL01000007.1"/>
</dbReference>
<dbReference type="Gene3D" id="3.40.190.10">
    <property type="entry name" value="Periplasmic binding protein-like II"/>
    <property type="match status" value="1"/>
</dbReference>
<dbReference type="PANTHER" id="PTHR30290:SF38">
    <property type="entry name" value="D,D-DIPEPTIDE-BINDING PERIPLASMIC PROTEIN DDPA-RELATED"/>
    <property type="match status" value="1"/>
</dbReference>
<evidence type="ECO:0000256" key="3">
    <source>
        <dbReference type="ARBA" id="ARBA00022729"/>
    </source>
</evidence>
<comment type="similarity">
    <text evidence="2">Belongs to the bacterial solute-binding protein 5 family.</text>
</comment>
<evidence type="ECO:0000313" key="5">
    <source>
        <dbReference type="EMBL" id="RVT92204.1"/>
    </source>
</evidence>
<dbReference type="GO" id="GO:0015833">
    <property type="term" value="P:peptide transport"/>
    <property type="evidence" value="ECO:0007669"/>
    <property type="project" value="TreeGrafter"/>
</dbReference>
<dbReference type="CDD" id="cd08502">
    <property type="entry name" value="PBP2_NikA_DppA_OppA_like_16"/>
    <property type="match status" value="1"/>
</dbReference>
<dbReference type="GO" id="GO:0030288">
    <property type="term" value="C:outer membrane-bounded periplasmic space"/>
    <property type="evidence" value="ECO:0007669"/>
    <property type="project" value="UniProtKB-ARBA"/>
</dbReference>
<dbReference type="InterPro" id="IPR000914">
    <property type="entry name" value="SBP_5_dom"/>
</dbReference>
<dbReference type="PANTHER" id="PTHR30290">
    <property type="entry name" value="PERIPLASMIC BINDING COMPONENT OF ABC TRANSPORTER"/>
    <property type="match status" value="1"/>
</dbReference>
<evidence type="ECO:0000256" key="1">
    <source>
        <dbReference type="ARBA" id="ARBA00004418"/>
    </source>
</evidence>
<reference evidence="5 6" key="1">
    <citation type="submission" date="2019-01" db="EMBL/GenBank/DDBJ databases">
        <authorList>
            <person name="Chen W.-M."/>
        </authorList>
    </citation>
    <scope>NUCLEOTIDE SEQUENCE [LARGE SCALE GENOMIC DNA]</scope>
    <source>
        <strain evidence="5 6">CCP-6</strain>
    </source>
</reference>
<dbReference type="GO" id="GO:1904680">
    <property type="term" value="F:peptide transmembrane transporter activity"/>
    <property type="evidence" value="ECO:0007669"/>
    <property type="project" value="TreeGrafter"/>
</dbReference>
<comment type="caution">
    <text evidence="5">The sequence shown here is derived from an EMBL/GenBank/DDBJ whole genome shotgun (WGS) entry which is preliminary data.</text>
</comment>
<gene>
    <name evidence="5" type="ORF">EOD42_18485</name>
</gene>